<dbReference type="InterPro" id="IPR029058">
    <property type="entry name" value="AB_hydrolase_fold"/>
</dbReference>
<dbReference type="InterPro" id="IPR048263">
    <property type="entry name" value="Arb2"/>
</dbReference>
<dbReference type="OrthoDB" id="421951at2759"/>
<dbReference type="Pfam" id="PF22749">
    <property type="entry name" value="Arb2"/>
    <property type="match status" value="1"/>
</dbReference>
<dbReference type="SUPFAM" id="SSF53474">
    <property type="entry name" value="alpha/beta-Hydrolases"/>
    <property type="match status" value="1"/>
</dbReference>
<dbReference type="Pfam" id="PF04970">
    <property type="entry name" value="LRAT"/>
    <property type="match status" value="1"/>
</dbReference>
<dbReference type="PROSITE" id="PS51934">
    <property type="entry name" value="LRAT"/>
    <property type="match status" value="1"/>
</dbReference>
<dbReference type="InterPro" id="IPR007053">
    <property type="entry name" value="LRAT_dom"/>
</dbReference>
<evidence type="ECO:0000313" key="3">
    <source>
        <dbReference type="Proteomes" id="UP000276991"/>
    </source>
</evidence>
<accession>A0A498SBQ1</accession>
<proteinExistence type="predicted"/>
<evidence type="ECO:0000313" key="2">
    <source>
        <dbReference type="EMBL" id="VBB28974.1"/>
    </source>
</evidence>
<dbReference type="STRING" id="6277.A0A498SBQ1"/>
<dbReference type="EMBL" id="UPTC01000509">
    <property type="protein sequence ID" value="VBB28974.1"/>
    <property type="molecule type" value="Genomic_DNA"/>
</dbReference>
<organism evidence="2 3">
    <name type="scientific">Acanthocheilonema viteae</name>
    <name type="common">Filarial nematode worm</name>
    <name type="synonym">Dipetalonema viteae</name>
    <dbReference type="NCBI Taxonomy" id="6277"/>
    <lineage>
        <taxon>Eukaryota</taxon>
        <taxon>Metazoa</taxon>
        <taxon>Ecdysozoa</taxon>
        <taxon>Nematoda</taxon>
        <taxon>Chromadorea</taxon>
        <taxon>Rhabditida</taxon>
        <taxon>Spirurina</taxon>
        <taxon>Spiruromorpha</taxon>
        <taxon>Filarioidea</taxon>
        <taxon>Onchocercidae</taxon>
        <taxon>Acanthocheilonema</taxon>
    </lineage>
</organism>
<protein>
    <recommendedName>
        <fullName evidence="1">LRAT domain-containing protein</fullName>
    </recommendedName>
</protein>
<dbReference type="InterPro" id="IPR053858">
    <property type="entry name" value="Arb2_dom"/>
</dbReference>
<dbReference type="Proteomes" id="UP000276991">
    <property type="component" value="Unassembled WGS sequence"/>
</dbReference>
<dbReference type="GO" id="GO:0035197">
    <property type="term" value="F:siRNA binding"/>
    <property type="evidence" value="ECO:0007669"/>
    <property type="project" value="TreeGrafter"/>
</dbReference>
<sequence>MNPLHLQSEATTSSVPEDVKQPSLKALGYHFDDHGVMRDKNEKKYEFIDQKSYEKIGSAVTEEIYRIMENPPYNMERQYLDDTDKKRSAFIFLSKDWHQKDNLVVLIHGSGAVRAGQWSRRLIMNESLNMGSQLPYLQICNSRDWGVVVMNTNMNVTDSDPLEALPVGHFSLLSTNKQMGSRTPIEHGITVWKTYITSAKASSIAVVAHSAGGTVIANIIEKYWSKEWMKRLKCVCLTDAMFVLPSVTVMDWLPAIQDWRATPHTEIGLRIDKSIHGECPYVTYVSAGTNQHEETSAVAIEDIFRFIDNVLNMLKPGELVSDWMQAERLCSHLEIGDLIEFRRVVGSIKRRIYTHWGVFIGFHDKKAYVAHTGTDFGDFGSDLINSSIESLTTIKTKLSCSNQIQIRRDELMTVANGDSCRINNSLDKEKRPFPPVIVVDRALLMLGKTNYNILLNNCEHFAKYCRYGLKESNQATVAKIILVTSATFCMTGSLAISAVAGTLTYTFSRFGRDIKHFVSFYPDVLL</sequence>
<feature type="domain" description="LRAT" evidence="1">
    <location>
        <begin position="345"/>
        <end position="474"/>
    </location>
</feature>
<dbReference type="Gene3D" id="3.90.1720.10">
    <property type="entry name" value="endopeptidase domain like (from Nostoc punctiforme)"/>
    <property type="match status" value="1"/>
</dbReference>
<dbReference type="PANTHER" id="PTHR21357:SF4">
    <property type="entry name" value="FAM172 FAMILY PROTEIN HOMOLOG CG10038"/>
    <property type="match status" value="1"/>
</dbReference>
<dbReference type="GO" id="GO:0031048">
    <property type="term" value="P:regulatory ncRNA-mediated heterochromatin formation"/>
    <property type="evidence" value="ECO:0007669"/>
    <property type="project" value="TreeGrafter"/>
</dbReference>
<name>A0A498SBQ1_ACAVI</name>
<dbReference type="GO" id="GO:0005634">
    <property type="term" value="C:nucleus"/>
    <property type="evidence" value="ECO:0007669"/>
    <property type="project" value="TreeGrafter"/>
</dbReference>
<dbReference type="PANTHER" id="PTHR21357">
    <property type="entry name" value="FAM172 FAMILY PROTEIN HOMOLOG CG10038"/>
    <property type="match status" value="1"/>
</dbReference>
<keyword evidence="3" id="KW-1185">Reference proteome</keyword>
<reference evidence="2 3" key="1">
    <citation type="submission" date="2018-08" db="EMBL/GenBank/DDBJ databases">
        <authorList>
            <person name="Laetsch R D."/>
            <person name="Stevens L."/>
            <person name="Kumar S."/>
            <person name="Blaxter L. M."/>
        </authorList>
    </citation>
    <scope>NUCLEOTIDE SEQUENCE [LARGE SCALE GENOMIC DNA]</scope>
</reference>
<gene>
    <name evidence="2" type="ORF">NAV_LOCUS3783</name>
</gene>
<dbReference type="AlphaFoldDB" id="A0A498SBQ1"/>
<evidence type="ECO:0000259" key="1">
    <source>
        <dbReference type="PROSITE" id="PS51934"/>
    </source>
</evidence>